<dbReference type="OrthoDB" id="9792323at2"/>
<dbReference type="PROSITE" id="PS51819">
    <property type="entry name" value="VOC"/>
    <property type="match status" value="1"/>
</dbReference>
<proteinExistence type="predicted"/>
<reference evidence="3" key="1">
    <citation type="submission" date="2014-12" db="EMBL/GenBank/DDBJ databases">
        <title>Complete genome sequence of a multi-drug resistant Klebsiella pneumoniae.</title>
        <authorList>
            <person name="Hua X."/>
            <person name="Chen Q."/>
            <person name="Li X."/>
            <person name="Feng Y."/>
            <person name="Ruan Z."/>
            <person name="Yu Y."/>
        </authorList>
    </citation>
    <scope>NUCLEOTIDE SEQUENCE [LARGE SCALE GENOMIC DNA]</scope>
    <source>
        <strain evidence="3">5.12</strain>
    </source>
</reference>
<dbReference type="PANTHER" id="PTHR33993:SF1">
    <property type="entry name" value="GLYOXALASE FAMILY PROTEIN"/>
    <property type="match status" value="1"/>
</dbReference>
<dbReference type="RefSeq" id="WP_075607746.1">
    <property type="nucleotide sequence ID" value="NZ_CP052766.1"/>
</dbReference>
<feature type="domain" description="VOC" evidence="1">
    <location>
        <begin position="6"/>
        <end position="116"/>
    </location>
</feature>
<dbReference type="Pfam" id="PF00903">
    <property type="entry name" value="Glyoxalase"/>
    <property type="match status" value="1"/>
</dbReference>
<accession>A0A6M4MFK3</accession>
<reference evidence="2 3" key="2">
    <citation type="submission" date="2020-04" db="EMBL/GenBank/DDBJ databases">
        <title>Complete genome sequence of Alteromonas pelagimontana 5.12T.</title>
        <authorList>
            <person name="Sinha R.K."/>
            <person name="Krishnan K.P."/>
            <person name="Kurian J.P."/>
        </authorList>
    </citation>
    <scope>NUCLEOTIDE SEQUENCE [LARGE SCALE GENOMIC DNA]</scope>
    <source>
        <strain evidence="2 3">5.12</strain>
    </source>
</reference>
<dbReference type="Gene3D" id="3.10.180.10">
    <property type="entry name" value="2,3-Dihydroxybiphenyl 1,2-Dioxygenase, domain 1"/>
    <property type="match status" value="1"/>
</dbReference>
<keyword evidence="3" id="KW-1185">Reference proteome</keyword>
<dbReference type="InterPro" id="IPR037523">
    <property type="entry name" value="VOC_core"/>
</dbReference>
<protein>
    <submittedName>
        <fullName evidence="2">VOC family protein</fullName>
    </submittedName>
</protein>
<organism evidence="2 3">
    <name type="scientific">Alteromonas pelagimontana</name>
    <dbReference type="NCBI Taxonomy" id="1858656"/>
    <lineage>
        <taxon>Bacteria</taxon>
        <taxon>Pseudomonadati</taxon>
        <taxon>Pseudomonadota</taxon>
        <taxon>Gammaproteobacteria</taxon>
        <taxon>Alteromonadales</taxon>
        <taxon>Alteromonadaceae</taxon>
        <taxon>Alteromonas/Salinimonas group</taxon>
        <taxon>Alteromonas</taxon>
    </lineage>
</organism>
<dbReference type="Proteomes" id="UP000219285">
    <property type="component" value="Chromosome"/>
</dbReference>
<dbReference type="SUPFAM" id="SSF54593">
    <property type="entry name" value="Glyoxalase/Bleomycin resistance protein/Dihydroxybiphenyl dioxygenase"/>
    <property type="match status" value="1"/>
</dbReference>
<dbReference type="AlphaFoldDB" id="A0A6M4MFK3"/>
<dbReference type="InterPro" id="IPR029068">
    <property type="entry name" value="Glyas_Bleomycin-R_OHBP_Dase"/>
</dbReference>
<dbReference type="PANTHER" id="PTHR33993">
    <property type="entry name" value="GLYOXALASE-RELATED"/>
    <property type="match status" value="1"/>
</dbReference>
<gene>
    <name evidence="2" type="ORF">CA267_009280</name>
</gene>
<evidence type="ECO:0000259" key="1">
    <source>
        <dbReference type="PROSITE" id="PS51819"/>
    </source>
</evidence>
<dbReference type="KEGG" id="apel:CA267_009280"/>
<dbReference type="InterPro" id="IPR052164">
    <property type="entry name" value="Anthracycline_SecMetBiosynth"/>
</dbReference>
<evidence type="ECO:0000313" key="2">
    <source>
        <dbReference type="EMBL" id="QJR80956.1"/>
    </source>
</evidence>
<dbReference type="CDD" id="cd07247">
    <property type="entry name" value="SgaA_N_like"/>
    <property type="match status" value="1"/>
</dbReference>
<evidence type="ECO:0000313" key="3">
    <source>
        <dbReference type="Proteomes" id="UP000219285"/>
    </source>
</evidence>
<sequence>MHEDRLIDYLELPSKDLAATRRFFGKVFGWHFTDYGEEYTAFNSTAMQGGFYLNDKVSLTATGGALVIFYCRNLEEVKQQIEQADGKIIKPIFEFPGGKRFHFTEPGGSEFAVWSDQ</sequence>
<name>A0A6M4MFK3_9ALTE</name>
<dbReference type="EMBL" id="CP052766">
    <property type="protein sequence ID" value="QJR80956.1"/>
    <property type="molecule type" value="Genomic_DNA"/>
</dbReference>
<dbReference type="InterPro" id="IPR004360">
    <property type="entry name" value="Glyas_Fos-R_dOase_dom"/>
</dbReference>